<gene>
    <name evidence="3" type="ORF">GCM10009549_57520</name>
</gene>
<keyword evidence="2" id="KW-0997">Cell inner membrane</keyword>
<accession>A0ABP4ABH0</accession>
<evidence type="ECO:0000256" key="2">
    <source>
        <dbReference type="ARBA" id="ARBA00022519"/>
    </source>
</evidence>
<sequence length="87" mass="9027">MFIGRASLSGGAGTLPEAIVGGLVLGVPNDGMNLLGVGTDGQQVVKGLALLVTVGFDVWQVHVRFTAQLRPRLAEGGAPSCRSRIWN</sequence>
<name>A0ABP4ABH0_9ACTN</name>
<dbReference type="PANTHER" id="PTHR32196">
    <property type="entry name" value="ABC TRANSPORTER PERMEASE PROTEIN YPHD-RELATED-RELATED"/>
    <property type="match status" value="1"/>
</dbReference>
<dbReference type="EMBL" id="BAAAHG010000104">
    <property type="protein sequence ID" value="GAA0933283.1"/>
    <property type="molecule type" value="Genomic_DNA"/>
</dbReference>
<evidence type="ECO:0000256" key="1">
    <source>
        <dbReference type="ARBA" id="ARBA00022448"/>
    </source>
</evidence>
<proteinExistence type="predicted"/>
<reference evidence="4" key="1">
    <citation type="journal article" date="2019" name="Int. J. Syst. Evol. Microbiol.">
        <title>The Global Catalogue of Microorganisms (GCM) 10K type strain sequencing project: providing services to taxonomists for standard genome sequencing and annotation.</title>
        <authorList>
            <consortium name="The Broad Institute Genomics Platform"/>
            <consortium name="The Broad Institute Genome Sequencing Center for Infectious Disease"/>
            <person name="Wu L."/>
            <person name="Ma J."/>
        </authorList>
    </citation>
    <scope>NUCLEOTIDE SEQUENCE [LARGE SCALE GENOMIC DNA]</scope>
    <source>
        <strain evidence="4">JCM 10673</strain>
    </source>
</reference>
<protein>
    <submittedName>
        <fullName evidence="3">Uncharacterized protein</fullName>
    </submittedName>
</protein>
<keyword evidence="4" id="KW-1185">Reference proteome</keyword>
<dbReference type="PANTHER" id="PTHR32196:SF32">
    <property type="entry name" value="XYLOSE TRANSPORT SYSTEM PERMEASE PROTEIN XYLH"/>
    <property type="match status" value="1"/>
</dbReference>
<organism evidence="3 4">
    <name type="scientific">Streptomyces thermoalcalitolerans</name>
    <dbReference type="NCBI Taxonomy" id="65605"/>
    <lineage>
        <taxon>Bacteria</taxon>
        <taxon>Bacillati</taxon>
        <taxon>Actinomycetota</taxon>
        <taxon>Actinomycetes</taxon>
        <taxon>Kitasatosporales</taxon>
        <taxon>Streptomycetaceae</taxon>
        <taxon>Streptomyces</taxon>
    </lineage>
</organism>
<evidence type="ECO:0000313" key="3">
    <source>
        <dbReference type="EMBL" id="GAA0933283.1"/>
    </source>
</evidence>
<keyword evidence="2" id="KW-1003">Cell membrane</keyword>
<keyword evidence="2" id="KW-0472">Membrane</keyword>
<dbReference type="Proteomes" id="UP001501005">
    <property type="component" value="Unassembled WGS sequence"/>
</dbReference>
<evidence type="ECO:0000313" key="4">
    <source>
        <dbReference type="Proteomes" id="UP001501005"/>
    </source>
</evidence>
<keyword evidence="1" id="KW-0813">Transport</keyword>
<comment type="caution">
    <text evidence="3">The sequence shown here is derived from an EMBL/GenBank/DDBJ whole genome shotgun (WGS) entry which is preliminary data.</text>
</comment>